<organism evidence="3 4">
    <name type="scientific">Trypanosoma vivax (strain Y486)</name>
    <dbReference type="NCBI Taxonomy" id="1055687"/>
    <lineage>
        <taxon>Eukaryota</taxon>
        <taxon>Discoba</taxon>
        <taxon>Euglenozoa</taxon>
        <taxon>Kinetoplastea</taxon>
        <taxon>Metakinetoplastina</taxon>
        <taxon>Trypanosomatida</taxon>
        <taxon>Trypanosomatidae</taxon>
        <taxon>Trypanosoma</taxon>
        <taxon>Duttonella</taxon>
    </lineage>
</organism>
<feature type="non-terminal residue" evidence="3">
    <location>
        <position position="467"/>
    </location>
</feature>
<gene>
    <name evidence="3" type="ORF">TvY486_0036750</name>
</gene>
<sequence length="467" mass="48778">MWQRQGHERGGRRQGPQSVAGQSGAHQQGHWGIWSRCSCFGAAAMLATRRGGTGRALGGEKRTEMQVKAWERHSARFAFVATVTCGFVLLATHAAGTNAPAGLTARTSTNICKVGGTLREASGVAMWMAEALEGMAARAEANAAAMLTATRVARAAVGGNESLVPAEAKQLEREATGTGDTTRKLRGQASRLRAVSIATESAAARIAEWALLLAYTLSGRDKKTCIDSSAITTIGQQKKSSEILKEKCAALYSDNEKGTFSTLTARQAAEQVPDIIAALGKDQMEATVSSALEAETSTHVGAKLNPTATTASCPILAAYQASTANYGLNIDSNAHAEQHVTFGTFFTLTTASGGTDGSIAFKKDAQMGPQQLSLDNVTAELTAAANLLGLRNGKPCTGIAPIACADTTATLRRIEQALNAAQLTYAAAHGKEGTQTTQPTGAQPANKQKSTAQNAHSTHNAHRTKLE</sequence>
<keyword evidence="4" id="KW-1185">Reference proteome</keyword>
<evidence type="ECO:0000256" key="1">
    <source>
        <dbReference type="SAM" id="MobiDB-lite"/>
    </source>
</evidence>
<keyword evidence="2" id="KW-0472">Membrane</keyword>
<dbReference type="VEuPathDB" id="TriTrypDB:TvY486_0036750"/>
<feature type="region of interest" description="Disordered" evidence="1">
    <location>
        <begin position="1"/>
        <end position="27"/>
    </location>
</feature>
<keyword evidence="2" id="KW-0812">Transmembrane</keyword>
<keyword evidence="2" id="KW-1133">Transmembrane helix</keyword>
<evidence type="ECO:0000313" key="3">
    <source>
        <dbReference type="EMBL" id="CCD20802.1"/>
    </source>
</evidence>
<dbReference type="EMBL" id="CAEX01006349">
    <property type="protein sequence ID" value="CCD20802.1"/>
    <property type="molecule type" value="Genomic_DNA"/>
</dbReference>
<name>F9WTA9_TRYVY</name>
<proteinExistence type="predicted"/>
<dbReference type="AlphaFoldDB" id="F9WTA9"/>
<accession>F9WTA9</accession>
<feature type="region of interest" description="Disordered" evidence="1">
    <location>
        <begin position="429"/>
        <end position="467"/>
    </location>
</feature>
<evidence type="ECO:0000313" key="4">
    <source>
        <dbReference type="Proteomes" id="UP000009027"/>
    </source>
</evidence>
<dbReference type="Proteomes" id="UP000009027">
    <property type="component" value="Unassembled WGS sequence"/>
</dbReference>
<evidence type="ECO:0000256" key="2">
    <source>
        <dbReference type="SAM" id="Phobius"/>
    </source>
</evidence>
<feature type="transmembrane region" description="Helical" evidence="2">
    <location>
        <begin position="77"/>
        <end position="96"/>
    </location>
</feature>
<feature type="compositionally biased region" description="Basic and acidic residues" evidence="1">
    <location>
        <begin position="1"/>
        <end position="11"/>
    </location>
</feature>
<evidence type="ECO:0008006" key="5">
    <source>
        <dbReference type="Google" id="ProtNLM"/>
    </source>
</evidence>
<feature type="compositionally biased region" description="Polar residues" evidence="1">
    <location>
        <begin position="446"/>
        <end position="458"/>
    </location>
</feature>
<reference evidence="3 4" key="1">
    <citation type="journal article" date="2012" name="Proc. Natl. Acad. Sci. U.S.A.">
        <title>Antigenic diversity is generated by distinct evolutionary mechanisms in African trypanosome species.</title>
        <authorList>
            <person name="Jackson A.P."/>
            <person name="Berry A."/>
            <person name="Aslett M."/>
            <person name="Allison H.C."/>
            <person name="Burton P."/>
            <person name="Vavrova-Anderson J."/>
            <person name="Brown R."/>
            <person name="Browne H."/>
            <person name="Corton N."/>
            <person name="Hauser H."/>
            <person name="Gamble J."/>
            <person name="Gilderthorp R."/>
            <person name="Marcello L."/>
            <person name="McQuillan J."/>
            <person name="Otto T.D."/>
            <person name="Quail M.A."/>
            <person name="Sanders M.J."/>
            <person name="van Tonder A."/>
            <person name="Ginger M.L."/>
            <person name="Field M.C."/>
            <person name="Barry J.D."/>
            <person name="Hertz-Fowler C."/>
            <person name="Berriman M."/>
        </authorList>
    </citation>
    <scope>NUCLEOTIDE SEQUENCE</scope>
    <source>
        <strain evidence="3 4">Y486</strain>
    </source>
</reference>
<feature type="compositionally biased region" description="Low complexity" evidence="1">
    <location>
        <begin position="429"/>
        <end position="445"/>
    </location>
</feature>
<protein>
    <recommendedName>
        <fullName evidence="5">Variant surface glycoprotein</fullName>
    </recommendedName>
</protein>